<comment type="subcellular location">
    <subcellularLocation>
        <location evidence="1">Plastid</location>
        <location evidence="1">Chloroplast membrane</location>
        <topology evidence="1">Multi-pass membrane protein</topology>
    </subcellularLocation>
</comment>
<keyword evidence="6 13" id="KW-0812">Transmembrane</keyword>
<feature type="domain" description="Peptidase M50" evidence="14">
    <location>
        <begin position="305"/>
        <end position="387"/>
    </location>
</feature>
<dbReference type="InterPro" id="IPR008915">
    <property type="entry name" value="Peptidase_M50"/>
</dbReference>
<evidence type="ECO:0000256" key="8">
    <source>
        <dbReference type="ARBA" id="ARBA00022946"/>
    </source>
</evidence>
<gene>
    <name evidence="15" type="ORF">RHSIM_Rhsim03G0050300</name>
</gene>
<evidence type="ECO:0000259" key="14">
    <source>
        <dbReference type="Pfam" id="PF02163"/>
    </source>
</evidence>
<dbReference type="Pfam" id="PF02163">
    <property type="entry name" value="Peptidase_M50"/>
    <property type="match status" value="1"/>
</dbReference>
<feature type="transmembrane region" description="Helical" evidence="13">
    <location>
        <begin position="243"/>
        <end position="265"/>
    </location>
</feature>
<comment type="caution">
    <text evidence="15">The sequence shown here is derived from an EMBL/GenBank/DDBJ whole genome shotgun (WGS) entry which is preliminary data.</text>
</comment>
<dbReference type="EMBL" id="WJXA01000003">
    <property type="protein sequence ID" value="KAF7147893.1"/>
    <property type="molecule type" value="Genomic_DNA"/>
</dbReference>
<keyword evidence="8" id="KW-0809">Transit peptide</keyword>
<feature type="compositionally biased region" description="Polar residues" evidence="12">
    <location>
        <begin position="108"/>
        <end position="117"/>
    </location>
</feature>
<keyword evidence="3" id="KW-0150">Chloroplast</keyword>
<dbReference type="GO" id="GO:0031969">
    <property type="term" value="C:chloroplast membrane"/>
    <property type="evidence" value="ECO:0007669"/>
    <property type="project" value="UniProtKB-SubCell"/>
</dbReference>
<feature type="compositionally biased region" description="Basic and acidic residues" evidence="12">
    <location>
        <begin position="68"/>
        <end position="78"/>
    </location>
</feature>
<evidence type="ECO:0000256" key="1">
    <source>
        <dbReference type="ARBA" id="ARBA00004508"/>
    </source>
</evidence>
<feature type="transmembrane region" description="Helical" evidence="13">
    <location>
        <begin position="366"/>
        <end position="387"/>
    </location>
</feature>
<evidence type="ECO:0000313" key="16">
    <source>
        <dbReference type="Proteomes" id="UP000626092"/>
    </source>
</evidence>
<sequence length="434" mass="47296">MGTLTSCSFGIVNPKLRWSTTGSTSTTRIELVERKSKCFLCKERVLLGRDFARLRRFAVNENGDGDSDSDREGSDSASKDSNLATASRDEAGEGERSGSELDKEDSPASISSRPSTFSPFGPAYDNFQIDSFKLMELLAPEKVNPTDVKLIKEKLFGYSTFWVTKEEPFGDLGEGILFLGNLRGKSEEVFAKLQSQLAELMGDKYNLFMVEEPNSEGLDPRGGPRVSFGMLRKEVSEPGPTTLWQYVIAVLLFLLTIGSSVELGIASQLNRLPPEVVKYFTDPNAVEPPDMQLLVPFVESALPLAYGVLGVQLFHEVGHFLAAFPKNVKLSIPYFIPNITLGSFGAITQFKSILPDRRTMVDISLAGPFAGAALSFSMFAVGLLLSSNPDAAGDLVQVPGMLFQGSLLLGLISRATLGYAYVSSLLALIWLVNR</sequence>
<dbReference type="CDD" id="cd06160">
    <property type="entry name" value="S2P-M50_like_2"/>
    <property type="match status" value="1"/>
</dbReference>
<dbReference type="Proteomes" id="UP000626092">
    <property type="component" value="Unassembled WGS sequence"/>
</dbReference>
<proteinExistence type="inferred from homology"/>
<evidence type="ECO:0000256" key="4">
    <source>
        <dbReference type="ARBA" id="ARBA00022640"/>
    </source>
</evidence>
<evidence type="ECO:0000256" key="13">
    <source>
        <dbReference type="SAM" id="Phobius"/>
    </source>
</evidence>
<evidence type="ECO:0000256" key="2">
    <source>
        <dbReference type="ARBA" id="ARBA00007931"/>
    </source>
</evidence>
<evidence type="ECO:0000256" key="11">
    <source>
        <dbReference type="ARBA" id="ARBA00023136"/>
    </source>
</evidence>
<feature type="transmembrane region" description="Helical" evidence="13">
    <location>
        <begin position="407"/>
        <end position="432"/>
    </location>
</feature>
<dbReference type="OrthoDB" id="195057at2759"/>
<dbReference type="PANTHER" id="PTHR31412">
    <property type="entry name" value="ZINC METALLOPROTEASE EGY1"/>
    <property type="match status" value="1"/>
</dbReference>
<evidence type="ECO:0000256" key="7">
    <source>
        <dbReference type="ARBA" id="ARBA00022801"/>
    </source>
</evidence>
<feature type="compositionally biased region" description="Basic and acidic residues" evidence="12">
    <location>
        <begin position="87"/>
        <end position="106"/>
    </location>
</feature>
<keyword evidence="7" id="KW-0378">Hydrolase</keyword>
<feature type="region of interest" description="Disordered" evidence="12">
    <location>
        <begin position="61"/>
        <end position="117"/>
    </location>
</feature>
<dbReference type="GO" id="GO:0006508">
    <property type="term" value="P:proteolysis"/>
    <property type="evidence" value="ECO:0007669"/>
    <property type="project" value="UniProtKB-KW"/>
</dbReference>
<evidence type="ECO:0000256" key="10">
    <source>
        <dbReference type="ARBA" id="ARBA00023049"/>
    </source>
</evidence>
<comment type="similarity">
    <text evidence="2">Belongs to the peptidase M50B family.</text>
</comment>
<organism evidence="15 16">
    <name type="scientific">Rhododendron simsii</name>
    <name type="common">Sims's rhododendron</name>
    <dbReference type="NCBI Taxonomy" id="118357"/>
    <lineage>
        <taxon>Eukaryota</taxon>
        <taxon>Viridiplantae</taxon>
        <taxon>Streptophyta</taxon>
        <taxon>Embryophyta</taxon>
        <taxon>Tracheophyta</taxon>
        <taxon>Spermatophyta</taxon>
        <taxon>Magnoliopsida</taxon>
        <taxon>eudicotyledons</taxon>
        <taxon>Gunneridae</taxon>
        <taxon>Pentapetalae</taxon>
        <taxon>asterids</taxon>
        <taxon>Ericales</taxon>
        <taxon>Ericaceae</taxon>
        <taxon>Ericoideae</taxon>
        <taxon>Rhodoreae</taxon>
        <taxon>Rhododendron</taxon>
    </lineage>
</organism>
<accession>A0A834H5G2</accession>
<evidence type="ECO:0000256" key="12">
    <source>
        <dbReference type="SAM" id="MobiDB-lite"/>
    </source>
</evidence>
<dbReference type="InterPro" id="IPR044838">
    <property type="entry name" value="EGY1-like"/>
</dbReference>
<evidence type="ECO:0000256" key="5">
    <source>
        <dbReference type="ARBA" id="ARBA00022670"/>
    </source>
</evidence>
<keyword evidence="4" id="KW-0934">Plastid</keyword>
<keyword evidence="10" id="KW-0482">Metalloprotease</keyword>
<dbReference type="GO" id="GO:0008237">
    <property type="term" value="F:metallopeptidase activity"/>
    <property type="evidence" value="ECO:0007669"/>
    <property type="project" value="UniProtKB-KW"/>
</dbReference>
<evidence type="ECO:0000313" key="15">
    <source>
        <dbReference type="EMBL" id="KAF7147893.1"/>
    </source>
</evidence>
<name>A0A834H5G2_RHOSS</name>
<dbReference type="PANTHER" id="PTHR31412:SF0">
    <property type="entry name" value="ZINC METALLOPROTEASE EGY1, CHLOROPLASTIC-RELATED"/>
    <property type="match status" value="1"/>
</dbReference>
<protein>
    <recommendedName>
        <fullName evidence="14">Peptidase M50 domain-containing protein</fullName>
    </recommendedName>
</protein>
<reference evidence="15" key="1">
    <citation type="submission" date="2019-11" db="EMBL/GenBank/DDBJ databases">
        <authorList>
            <person name="Liu Y."/>
            <person name="Hou J."/>
            <person name="Li T.-Q."/>
            <person name="Guan C.-H."/>
            <person name="Wu X."/>
            <person name="Wu H.-Z."/>
            <person name="Ling F."/>
            <person name="Zhang R."/>
            <person name="Shi X.-G."/>
            <person name="Ren J.-P."/>
            <person name="Chen E.-F."/>
            <person name="Sun J.-M."/>
        </authorList>
    </citation>
    <scope>NUCLEOTIDE SEQUENCE</scope>
    <source>
        <strain evidence="15">Adult_tree_wgs_1</strain>
        <tissue evidence="15">Leaves</tissue>
    </source>
</reference>
<keyword evidence="11 13" id="KW-0472">Membrane</keyword>
<evidence type="ECO:0000256" key="9">
    <source>
        <dbReference type="ARBA" id="ARBA00022989"/>
    </source>
</evidence>
<keyword evidence="16" id="KW-1185">Reference proteome</keyword>
<evidence type="ECO:0000256" key="3">
    <source>
        <dbReference type="ARBA" id="ARBA00022528"/>
    </source>
</evidence>
<evidence type="ECO:0000256" key="6">
    <source>
        <dbReference type="ARBA" id="ARBA00022692"/>
    </source>
</evidence>
<keyword evidence="9 13" id="KW-1133">Transmembrane helix</keyword>
<keyword evidence="5" id="KW-0645">Protease</keyword>
<dbReference type="AlphaFoldDB" id="A0A834H5G2"/>